<sequence>MNSEKKSGQLLVNFIAKKTCERAFCSNSFGISKLNPALL</sequence>
<organism evidence="1 2">
    <name type="scientific">Leptospira noguchii str. 2001034031</name>
    <dbReference type="NCBI Taxonomy" id="1193053"/>
    <lineage>
        <taxon>Bacteria</taxon>
        <taxon>Pseudomonadati</taxon>
        <taxon>Spirochaetota</taxon>
        <taxon>Spirochaetia</taxon>
        <taxon>Leptospirales</taxon>
        <taxon>Leptospiraceae</taxon>
        <taxon>Leptospira</taxon>
    </lineage>
</organism>
<dbReference type="AlphaFoldDB" id="M6YDX8"/>
<proteinExistence type="predicted"/>
<reference evidence="1 2" key="1">
    <citation type="submission" date="2013-01" db="EMBL/GenBank/DDBJ databases">
        <authorList>
            <person name="Harkins D.M."/>
            <person name="Durkin A.S."/>
            <person name="Brinkac L.M."/>
            <person name="Haft D.H."/>
            <person name="Selengut J.D."/>
            <person name="Sanka R."/>
            <person name="DePew J."/>
            <person name="Purushe J."/>
            <person name="Whelen A.C."/>
            <person name="Vinetz J.M."/>
            <person name="Sutton G.G."/>
            <person name="Nierman W.C."/>
            <person name="Fouts D.E."/>
        </authorList>
    </citation>
    <scope>NUCLEOTIDE SEQUENCE [LARGE SCALE GENOMIC DNA]</scope>
    <source>
        <strain evidence="1 2">2001034031</strain>
    </source>
</reference>
<comment type="caution">
    <text evidence="1">The sequence shown here is derived from an EMBL/GenBank/DDBJ whole genome shotgun (WGS) entry which is preliminary data.</text>
</comment>
<accession>M6YDX8</accession>
<protein>
    <submittedName>
        <fullName evidence="1">Uncharacterized protein</fullName>
    </submittedName>
</protein>
<gene>
    <name evidence="1" type="ORF">LEP1GSC024_4416</name>
</gene>
<dbReference type="EMBL" id="AKXB02000142">
    <property type="protein sequence ID" value="EMO87869.1"/>
    <property type="molecule type" value="Genomic_DNA"/>
</dbReference>
<evidence type="ECO:0000313" key="1">
    <source>
        <dbReference type="EMBL" id="EMO87869.1"/>
    </source>
</evidence>
<name>M6YDX8_9LEPT</name>
<evidence type="ECO:0000313" key="2">
    <source>
        <dbReference type="Proteomes" id="UP000012138"/>
    </source>
</evidence>
<dbReference type="Proteomes" id="UP000012138">
    <property type="component" value="Unassembled WGS sequence"/>
</dbReference>